<evidence type="ECO:0000313" key="7">
    <source>
        <dbReference type="EMBL" id="EMC99042.1"/>
    </source>
</evidence>
<feature type="non-terminal residue" evidence="7">
    <location>
        <position position="198"/>
    </location>
</feature>
<evidence type="ECO:0000256" key="2">
    <source>
        <dbReference type="ARBA" id="ARBA00006678"/>
    </source>
</evidence>
<name>M2LWL2_BAUPA</name>
<evidence type="ECO:0000256" key="5">
    <source>
        <dbReference type="ARBA" id="ARBA00023242"/>
    </source>
</evidence>
<keyword evidence="4" id="KW-0271">Exosome</keyword>
<proteinExistence type="inferred from homology"/>
<dbReference type="InterPro" id="IPR020568">
    <property type="entry name" value="Ribosomal_Su5_D2-typ_SF"/>
</dbReference>
<keyword evidence="5" id="KW-0539">Nucleus</keyword>
<protein>
    <recommendedName>
        <fullName evidence="6">Exoribonuclease phosphorolytic domain-containing protein</fullName>
    </recommendedName>
</protein>
<evidence type="ECO:0000256" key="3">
    <source>
        <dbReference type="ARBA" id="ARBA00022552"/>
    </source>
</evidence>
<organism evidence="7 8">
    <name type="scientific">Baudoinia panamericana (strain UAMH 10762)</name>
    <name type="common">Angels' share fungus</name>
    <name type="synonym">Baudoinia compniacensis (strain UAMH 10762)</name>
    <dbReference type="NCBI Taxonomy" id="717646"/>
    <lineage>
        <taxon>Eukaryota</taxon>
        <taxon>Fungi</taxon>
        <taxon>Dikarya</taxon>
        <taxon>Ascomycota</taxon>
        <taxon>Pezizomycotina</taxon>
        <taxon>Dothideomycetes</taxon>
        <taxon>Dothideomycetidae</taxon>
        <taxon>Mycosphaerellales</taxon>
        <taxon>Teratosphaeriaceae</taxon>
        <taxon>Baudoinia</taxon>
    </lineage>
</organism>
<keyword evidence="3" id="KW-0698">rRNA processing</keyword>
<dbReference type="PANTHER" id="PTHR11953:SF1">
    <property type="entry name" value="EXOSOME COMPLEX COMPONENT RRP46"/>
    <property type="match status" value="1"/>
</dbReference>
<dbReference type="HOGENOM" id="CLU_063514_2_3_1"/>
<evidence type="ECO:0000259" key="6">
    <source>
        <dbReference type="Pfam" id="PF01138"/>
    </source>
</evidence>
<keyword evidence="8" id="KW-1185">Reference proteome</keyword>
<dbReference type="InterPro" id="IPR050080">
    <property type="entry name" value="RNase_PH"/>
</dbReference>
<dbReference type="GO" id="GO:0034475">
    <property type="term" value="P:U4 snRNA 3'-end processing"/>
    <property type="evidence" value="ECO:0007669"/>
    <property type="project" value="TreeGrafter"/>
</dbReference>
<dbReference type="GO" id="GO:0016075">
    <property type="term" value="P:rRNA catabolic process"/>
    <property type="evidence" value="ECO:0007669"/>
    <property type="project" value="TreeGrafter"/>
</dbReference>
<sequence>MGPEINHHPLSRADGSVSFSNNLYTILAAVNGPVEVQRRDELPEEAAIEVNIRPVAGVGGPRERWLESVVTAVLRSVLLVHMHPRTLIQITLQITKLPTQKLRGAWKDVSVLPALVNAAFLALADGGLPMQSTVTAELFTISEDGEIHASSAEGDLSACTGAFALAYNQHGEMLMNESAGNFSLEAWEKAGDTAAKFC</sequence>
<dbReference type="OMA" id="SYKCPAT"/>
<dbReference type="GO" id="GO:0003723">
    <property type="term" value="F:RNA binding"/>
    <property type="evidence" value="ECO:0007669"/>
    <property type="project" value="TreeGrafter"/>
</dbReference>
<dbReference type="EMBL" id="KB445552">
    <property type="protein sequence ID" value="EMC99042.1"/>
    <property type="molecule type" value="Genomic_DNA"/>
</dbReference>
<dbReference type="Pfam" id="PF01138">
    <property type="entry name" value="RNase_PH"/>
    <property type="match status" value="1"/>
</dbReference>
<gene>
    <name evidence="7" type="ORF">BAUCODRAFT_41389</name>
</gene>
<comment type="subcellular location">
    <subcellularLocation>
        <location evidence="1">Nucleus</location>
    </subcellularLocation>
</comment>
<dbReference type="GO" id="GO:0000176">
    <property type="term" value="C:nuclear exosome (RNase complex)"/>
    <property type="evidence" value="ECO:0007669"/>
    <property type="project" value="TreeGrafter"/>
</dbReference>
<dbReference type="GO" id="GO:0071028">
    <property type="term" value="P:nuclear mRNA surveillance"/>
    <property type="evidence" value="ECO:0007669"/>
    <property type="project" value="TreeGrafter"/>
</dbReference>
<dbReference type="Proteomes" id="UP000011761">
    <property type="component" value="Unassembled WGS sequence"/>
</dbReference>
<dbReference type="GO" id="GO:0000177">
    <property type="term" value="C:cytoplasmic exosome (RNase complex)"/>
    <property type="evidence" value="ECO:0007669"/>
    <property type="project" value="TreeGrafter"/>
</dbReference>
<feature type="domain" description="Exoribonuclease phosphorolytic" evidence="6">
    <location>
        <begin position="5"/>
        <end position="129"/>
    </location>
</feature>
<dbReference type="GeneID" id="19114102"/>
<dbReference type="Gene3D" id="3.30.230.70">
    <property type="entry name" value="GHMP Kinase, N-terminal domain"/>
    <property type="match status" value="1"/>
</dbReference>
<dbReference type="GO" id="GO:0071051">
    <property type="term" value="P:poly(A)-dependent snoRNA 3'-end processing"/>
    <property type="evidence" value="ECO:0007669"/>
    <property type="project" value="TreeGrafter"/>
</dbReference>
<dbReference type="InterPro" id="IPR001247">
    <property type="entry name" value="ExoRNase_PH_dom1"/>
</dbReference>
<dbReference type="eggNOG" id="KOG1069">
    <property type="taxonomic scope" value="Eukaryota"/>
</dbReference>
<dbReference type="InterPro" id="IPR027408">
    <property type="entry name" value="PNPase/RNase_PH_dom_sf"/>
</dbReference>
<dbReference type="OrthoDB" id="27298at2759"/>
<dbReference type="PANTHER" id="PTHR11953">
    <property type="entry name" value="EXOSOME COMPLEX COMPONENT"/>
    <property type="match status" value="1"/>
</dbReference>
<comment type="similarity">
    <text evidence="2">Belongs to the RNase PH family.</text>
</comment>
<dbReference type="AlphaFoldDB" id="M2LWL2"/>
<evidence type="ECO:0000256" key="4">
    <source>
        <dbReference type="ARBA" id="ARBA00022835"/>
    </source>
</evidence>
<dbReference type="GO" id="GO:0005730">
    <property type="term" value="C:nucleolus"/>
    <property type="evidence" value="ECO:0007669"/>
    <property type="project" value="TreeGrafter"/>
</dbReference>
<dbReference type="SUPFAM" id="SSF54211">
    <property type="entry name" value="Ribosomal protein S5 domain 2-like"/>
    <property type="match status" value="1"/>
</dbReference>
<dbReference type="KEGG" id="bcom:BAUCODRAFT_41389"/>
<dbReference type="STRING" id="717646.M2LWL2"/>
<accession>M2LWL2</accession>
<reference evidence="7 8" key="1">
    <citation type="journal article" date="2012" name="PLoS Pathog.">
        <title>Diverse lifestyles and strategies of plant pathogenesis encoded in the genomes of eighteen Dothideomycetes fungi.</title>
        <authorList>
            <person name="Ohm R.A."/>
            <person name="Feau N."/>
            <person name="Henrissat B."/>
            <person name="Schoch C.L."/>
            <person name="Horwitz B.A."/>
            <person name="Barry K.W."/>
            <person name="Condon B.J."/>
            <person name="Copeland A.C."/>
            <person name="Dhillon B."/>
            <person name="Glaser F."/>
            <person name="Hesse C.N."/>
            <person name="Kosti I."/>
            <person name="LaButti K."/>
            <person name="Lindquist E.A."/>
            <person name="Lucas S."/>
            <person name="Salamov A.A."/>
            <person name="Bradshaw R.E."/>
            <person name="Ciuffetti L."/>
            <person name="Hamelin R.C."/>
            <person name="Kema G.H.J."/>
            <person name="Lawrence C."/>
            <person name="Scott J.A."/>
            <person name="Spatafora J.W."/>
            <person name="Turgeon B.G."/>
            <person name="de Wit P.J.G.M."/>
            <person name="Zhong S."/>
            <person name="Goodwin S.B."/>
            <person name="Grigoriev I.V."/>
        </authorList>
    </citation>
    <scope>NUCLEOTIDE SEQUENCE [LARGE SCALE GENOMIC DNA]</scope>
    <source>
        <strain evidence="7 8">UAMH 10762</strain>
    </source>
</reference>
<dbReference type="RefSeq" id="XP_007673644.1">
    <property type="nucleotide sequence ID" value="XM_007675454.1"/>
</dbReference>
<dbReference type="GO" id="GO:0006364">
    <property type="term" value="P:rRNA processing"/>
    <property type="evidence" value="ECO:0007669"/>
    <property type="project" value="UniProtKB-KW"/>
</dbReference>
<evidence type="ECO:0000256" key="1">
    <source>
        <dbReference type="ARBA" id="ARBA00004123"/>
    </source>
</evidence>
<evidence type="ECO:0000313" key="8">
    <source>
        <dbReference type="Proteomes" id="UP000011761"/>
    </source>
</evidence>